<dbReference type="Proteomes" id="UP000324222">
    <property type="component" value="Unassembled WGS sequence"/>
</dbReference>
<dbReference type="AlphaFoldDB" id="A0A5B7K875"/>
<dbReference type="EMBL" id="VSRR010133230">
    <property type="protein sequence ID" value="MPD02814.1"/>
    <property type="molecule type" value="Genomic_DNA"/>
</dbReference>
<reference evidence="1 2" key="1">
    <citation type="submission" date="2019-05" db="EMBL/GenBank/DDBJ databases">
        <title>Another draft genome of Portunus trituberculatus and its Hox gene families provides insights of decapod evolution.</title>
        <authorList>
            <person name="Jeong J.-H."/>
            <person name="Song I."/>
            <person name="Kim S."/>
            <person name="Choi T."/>
            <person name="Kim D."/>
            <person name="Ryu S."/>
            <person name="Kim W."/>
        </authorList>
    </citation>
    <scope>NUCLEOTIDE SEQUENCE [LARGE SCALE GENOMIC DNA]</scope>
    <source>
        <tissue evidence="1">Muscle</tissue>
    </source>
</reference>
<proteinExistence type="predicted"/>
<protein>
    <submittedName>
        <fullName evidence="1">Uncharacterized protein</fullName>
    </submittedName>
</protein>
<gene>
    <name evidence="1" type="ORF">E2C01_098419</name>
</gene>
<keyword evidence="2" id="KW-1185">Reference proteome</keyword>
<evidence type="ECO:0000313" key="1">
    <source>
        <dbReference type="EMBL" id="MPD02814.1"/>
    </source>
</evidence>
<comment type="caution">
    <text evidence="1">The sequence shown here is derived from an EMBL/GenBank/DDBJ whole genome shotgun (WGS) entry which is preliminary data.</text>
</comment>
<name>A0A5B7K875_PORTR</name>
<evidence type="ECO:0000313" key="2">
    <source>
        <dbReference type="Proteomes" id="UP000324222"/>
    </source>
</evidence>
<organism evidence="1 2">
    <name type="scientific">Portunus trituberculatus</name>
    <name type="common">Swimming crab</name>
    <name type="synonym">Neptunus trituberculatus</name>
    <dbReference type="NCBI Taxonomy" id="210409"/>
    <lineage>
        <taxon>Eukaryota</taxon>
        <taxon>Metazoa</taxon>
        <taxon>Ecdysozoa</taxon>
        <taxon>Arthropoda</taxon>
        <taxon>Crustacea</taxon>
        <taxon>Multicrustacea</taxon>
        <taxon>Malacostraca</taxon>
        <taxon>Eumalacostraca</taxon>
        <taxon>Eucarida</taxon>
        <taxon>Decapoda</taxon>
        <taxon>Pleocyemata</taxon>
        <taxon>Brachyura</taxon>
        <taxon>Eubrachyura</taxon>
        <taxon>Portunoidea</taxon>
        <taxon>Portunidae</taxon>
        <taxon>Portuninae</taxon>
        <taxon>Portunus</taxon>
    </lineage>
</organism>
<sequence>MGTSRPSGLLRFLALALHRGKGFKDLLLCLCVLCVMVVVAAAASRSRLCGRAWRRGLLLTSPGNWFGAGLASGRNRGT</sequence>
<accession>A0A5B7K875</accession>